<accession>A0A8H5HYK0</accession>
<dbReference type="Proteomes" id="UP000518752">
    <property type="component" value="Unassembled WGS sequence"/>
</dbReference>
<evidence type="ECO:0000259" key="3">
    <source>
        <dbReference type="Pfam" id="PF20152"/>
    </source>
</evidence>
<sequence length="346" mass="38383">MSSNDKVSLGALVWNPLHSKADGAKKGLQPLEQVISAWASFLSFGVVAATVFHYFLRLGNDKALYKTIVLICLLLCLGDTVVSGVWSYQWSSVNFGNSAALLATPKEAIATLLLFPTTALIVQLWFAYRLWAISMRQNTPFAGVAALFAIVSWAIAVWMFSAVVKRRSSLVDDFHRVFPVGYAWLVTGIITDSLIFGGLTYYTEFRSRKDRARHVLSLRNLRAIGHRMIECNVLPLLAQICLTVLISIKSNVGLYYMLSDMTLAKIYTFSLLVSLNARAPVLEAISSGSQQRSEAITFTRSRINTAAVQVRQDVHVTRHTDSDPNPPSPWQDKSDNYDSDKGVLVD</sequence>
<name>A0A8H5HYK0_9AGAR</name>
<keyword evidence="5" id="KW-1185">Reference proteome</keyword>
<comment type="caution">
    <text evidence="4">The sequence shown here is derived from an EMBL/GenBank/DDBJ whole genome shotgun (WGS) entry which is preliminary data.</text>
</comment>
<dbReference type="InterPro" id="IPR045339">
    <property type="entry name" value="DUF6534"/>
</dbReference>
<reference evidence="4 5" key="1">
    <citation type="journal article" date="2020" name="ISME J.">
        <title>Uncovering the hidden diversity of litter-decomposition mechanisms in mushroom-forming fungi.</title>
        <authorList>
            <person name="Floudas D."/>
            <person name="Bentzer J."/>
            <person name="Ahren D."/>
            <person name="Johansson T."/>
            <person name="Persson P."/>
            <person name="Tunlid A."/>
        </authorList>
    </citation>
    <scope>NUCLEOTIDE SEQUENCE [LARGE SCALE GENOMIC DNA]</scope>
    <source>
        <strain evidence="4 5">CBS 406.79</strain>
    </source>
</reference>
<gene>
    <name evidence="4" type="ORF">D9757_001637</name>
</gene>
<feature type="transmembrane region" description="Helical" evidence="2">
    <location>
        <begin position="108"/>
        <end position="128"/>
    </location>
</feature>
<keyword evidence="2" id="KW-0812">Transmembrane</keyword>
<evidence type="ECO:0000313" key="5">
    <source>
        <dbReference type="Proteomes" id="UP000518752"/>
    </source>
</evidence>
<proteinExistence type="predicted"/>
<feature type="transmembrane region" description="Helical" evidence="2">
    <location>
        <begin position="181"/>
        <end position="203"/>
    </location>
</feature>
<protein>
    <recommendedName>
        <fullName evidence="3">DUF6534 domain-containing protein</fullName>
    </recommendedName>
</protein>
<dbReference type="AlphaFoldDB" id="A0A8H5HYK0"/>
<evidence type="ECO:0000256" key="2">
    <source>
        <dbReference type="SAM" id="Phobius"/>
    </source>
</evidence>
<organism evidence="4 5">
    <name type="scientific">Collybiopsis confluens</name>
    <dbReference type="NCBI Taxonomy" id="2823264"/>
    <lineage>
        <taxon>Eukaryota</taxon>
        <taxon>Fungi</taxon>
        <taxon>Dikarya</taxon>
        <taxon>Basidiomycota</taxon>
        <taxon>Agaricomycotina</taxon>
        <taxon>Agaricomycetes</taxon>
        <taxon>Agaricomycetidae</taxon>
        <taxon>Agaricales</taxon>
        <taxon>Marasmiineae</taxon>
        <taxon>Omphalotaceae</taxon>
        <taxon>Collybiopsis</taxon>
    </lineage>
</organism>
<feature type="region of interest" description="Disordered" evidence="1">
    <location>
        <begin position="315"/>
        <end position="346"/>
    </location>
</feature>
<dbReference type="OrthoDB" id="2907833at2759"/>
<feature type="domain" description="DUF6534" evidence="3">
    <location>
        <begin position="189"/>
        <end position="279"/>
    </location>
</feature>
<feature type="transmembrane region" description="Helical" evidence="2">
    <location>
        <begin position="224"/>
        <end position="248"/>
    </location>
</feature>
<feature type="transmembrane region" description="Helical" evidence="2">
    <location>
        <begin position="35"/>
        <end position="56"/>
    </location>
</feature>
<evidence type="ECO:0000313" key="4">
    <source>
        <dbReference type="EMBL" id="KAF5391887.1"/>
    </source>
</evidence>
<feature type="compositionally biased region" description="Basic and acidic residues" evidence="1">
    <location>
        <begin position="332"/>
        <end position="346"/>
    </location>
</feature>
<dbReference type="Pfam" id="PF20152">
    <property type="entry name" value="DUF6534"/>
    <property type="match status" value="1"/>
</dbReference>
<keyword evidence="2" id="KW-0472">Membrane</keyword>
<feature type="transmembrane region" description="Helical" evidence="2">
    <location>
        <begin position="140"/>
        <end position="161"/>
    </location>
</feature>
<dbReference type="PANTHER" id="PTHR40465">
    <property type="entry name" value="CHROMOSOME 1, WHOLE GENOME SHOTGUN SEQUENCE"/>
    <property type="match status" value="1"/>
</dbReference>
<dbReference type="PANTHER" id="PTHR40465:SF1">
    <property type="entry name" value="DUF6534 DOMAIN-CONTAINING PROTEIN"/>
    <property type="match status" value="1"/>
</dbReference>
<dbReference type="EMBL" id="JAACJN010000008">
    <property type="protein sequence ID" value="KAF5391887.1"/>
    <property type="molecule type" value="Genomic_DNA"/>
</dbReference>
<keyword evidence="2" id="KW-1133">Transmembrane helix</keyword>
<evidence type="ECO:0000256" key="1">
    <source>
        <dbReference type="SAM" id="MobiDB-lite"/>
    </source>
</evidence>
<feature type="transmembrane region" description="Helical" evidence="2">
    <location>
        <begin position="68"/>
        <end position="88"/>
    </location>
</feature>